<evidence type="ECO:0000256" key="1">
    <source>
        <dbReference type="ARBA" id="ARBA00000830"/>
    </source>
</evidence>
<evidence type="ECO:0000313" key="6">
    <source>
        <dbReference type="Proteomes" id="UP000198703"/>
    </source>
</evidence>
<dbReference type="Gene3D" id="3.40.50.1000">
    <property type="entry name" value="HAD superfamily/HAD-like"/>
    <property type="match status" value="1"/>
</dbReference>
<dbReference type="STRING" id="89524.SAMN05444370_102322"/>
<dbReference type="InterPro" id="IPR023214">
    <property type="entry name" value="HAD_sf"/>
</dbReference>
<dbReference type="GO" id="GO:0008967">
    <property type="term" value="F:phosphoglycolate phosphatase activity"/>
    <property type="evidence" value="ECO:0007669"/>
    <property type="project" value="UniProtKB-EC"/>
</dbReference>
<dbReference type="EMBL" id="FNQM01000002">
    <property type="protein sequence ID" value="SDZ95697.1"/>
    <property type="molecule type" value="Genomic_DNA"/>
</dbReference>
<dbReference type="PANTHER" id="PTHR43434:SF1">
    <property type="entry name" value="PHOSPHOGLYCOLATE PHOSPHATASE"/>
    <property type="match status" value="1"/>
</dbReference>
<accession>A0A1H3X8H9</accession>
<dbReference type="InterPro" id="IPR036412">
    <property type="entry name" value="HAD-like_sf"/>
</dbReference>
<dbReference type="GO" id="GO:0006281">
    <property type="term" value="P:DNA repair"/>
    <property type="evidence" value="ECO:0007669"/>
    <property type="project" value="TreeGrafter"/>
</dbReference>
<organism evidence="5 6">
    <name type="scientific">Rubrimonas cliftonensis</name>
    <dbReference type="NCBI Taxonomy" id="89524"/>
    <lineage>
        <taxon>Bacteria</taxon>
        <taxon>Pseudomonadati</taxon>
        <taxon>Pseudomonadota</taxon>
        <taxon>Alphaproteobacteria</taxon>
        <taxon>Rhodobacterales</taxon>
        <taxon>Paracoccaceae</taxon>
        <taxon>Rubrimonas</taxon>
    </lineage>
</organism>
<evidence type="ECO:0000313" key="5">
    <source>
        <dbReference type="EMBL" id="SDZ95697.1"/>
    </source>
</evidence>
<dbReference type="PANTHER" id="PTHR43434">
    <property type="entry name" value="PHOSPHOGLYCOLATE PHOSPHATASE"/>
    <property type="match status" value="1"/>
</dbReference>
<name>A0A1H3X8H9_9RHOB</name>
<reference evidence="5 6" key="1">
    <citation type="submission" date="2016-10" db="EMBL/GenBank/DDBJ databases">
        <authorList>
            <person name="de Groot N.N."/>
        </authorList>
    </citation>
    <scope>NUCLEOTIDE SEQUENCE [LARGE SCALE GENOMIC DNA]</scope>
    <source>
        <strain evidence="5 6">DSM 15345</strain>
    </source>
</reference>
<dbReference type="EC" id="3.1.3.18" evidence="4"/>
<dbReference type="Gene3D" id="1.10.150.240">
    <property type="entry name" value="Putative phosphatase, domain 2"/>
    <property type="match status" value="1"/>
</dbReference>
<evidence type="ECO:0000256" key="3">
    <source>
        <dbReference type="ARBA" id="ARBA00006171"/>
    </source>
</evidence>
<sequence>MPGRAQIRAVLFDKDGTLFDFAATWRRAAHALIERLAPDDPDRRRALGAACGFDIESGAFAAGSVIVAGSADALAHVWAPMTEGLDAKRLEALALDASAAAGGLTLTPAAPDLPGLLDGLLARGLALGVATHDGEAAARDHLAAVGALDRFSFIAGYDSGHAPKPAPDMVLAFAAAAGVAPRAVAMIGDSVHDLGAARAAGALAIGVLTGPARHDDLAPLADAILPSIAALPDWLDARDRVAG</sequence>
<dbReference type="OrthoDB" id="9797743at2"/>
<keyword evidence="6" id="KW-1185">Reference proteome</keyword>
<dbReference type="SFLD" id="SFLDG01129">
    <property type="entry name" value="C1.5:_HAD__Beta-PGM__Phosphata"/>
    <property type="match status" value="1"/>
</dbReference>
<dbReference type="InterPro" id="IPR023198">
    <property type="entry name" value="PGP-like_dom2"/>
</dbReference>
<comment type="pathway">
    <text evidence="2">Organic acid metabolism; glycolate biosynthesis; glycolate from 2-phosphoglycolate: step 1/1.</text>
</comment>
<dbReference type="GO" id="GO:0005829">
    <property type="term" value="C:cytosol"/>
    <property type="evidence" value="ECO:0007669"/>
    <property type="project" value="TreeGrafter"/>
</dbReference>
<evidence type="ECO:0000256" key="4">
    <source>
        <dbReference type="ARBA" id="ARBA00013078"/>
    </source>
</evidence>
<dbReference type="Proteomes" id="UP000198703">
    <property type="component" value="Unassembled WGS sequence"/>
</dbReference>
<comment type="similarity">
    <text evidence="3">Belongs to the HAD-like hydrolase superfamily. CbbY/CbbZ/Gph/YieH family.</text>
</comment>
<comment type="catalytic activity">
    <reaction evidence="1">
        <text>2-phosphoglycolate + H2O = glycolate + phosphate</text>
        <dbReference type="Rhea" id="RHEA:14369"/>
        <dbReference type="ChEBI" id="CHEBI:15377"/>
        <dbReference type="ChEBI" id="CHEBI:29805"/>
        <dbReference type="ChEBI" id="CHEBI:43474"/>
        <dbReference type="ChEBI" id="CHEBI:58033"/>
        <dbReference type="EC" id="3.1.3.18"/>
    </reaction>
</comment>
<dbReference type="NCBIfam" id="TIGR01549">
    <property type="entry name" value="HAD-SF-IA-v1"/>
    <property type="match status" value="1"/>
</dbReference>
<dbReference type="SUPFAM" id="SSF56784">
    <property type="entry name" value="HAD-like"/>
    <property type="match status" value="1"/>
</dbReference>
<dbReference type="InterPro" id="IPR050155">
    <property type="entry name" value="HAD-like_hydrolase_sf"/>
</dbReference>
<proteinExistence type="inferred from homology"/>
<dbReference type="Pfam" id="PF00702">
    <property type="entry name" value="Hydrolase"/>
    <property type="match status" value="1"/>
</dbReference>
<dbReference type="AlphaFoldDB" id="A0A1H3X8H9"/>
<protein>
    <recommendedName>
        <fullName evidence="4">phosphoglycolate phosphatase</fullName>
        <ecNumber evidence="4">3.1.3.18</ecNumber>
    </recommendedName>
</protein>
<dbReference type="InterPro" id="IPR006439">
    <property type="entry name" value="HAD-SF_hydro_IA"/>
</dbReference>
<dbReference type="RefSeq" id="WP_093248853.1">
    <property type="nucleotide sequence ID" value="NZ_FNQM01000002.1"/>
</dbReference>
<gene>
    <name evidence="5" type="ORF">SAMN05444370_102322</name>
</gene>
<evidence type="ECO:0000256" key="2">
    <source>
        <dbReference type="ARBA" id="ARBA00004818"/>
    </source>
</evidence>
<dbReference type="SFLD" id="SFLDS00003">
    <property type="entry name" value="Haloacid_Dehalogenase"/>
    <property type="match status" value="1"/>
</dbReference>